<evidence type="ECO:0008006" key="3">
    <source>
        <dbReference type="Google" id="ProtNLM"/>
    </source>
</evidence>
<proteinExistence type="predicted"/>
<evidence type="ECO:0000313" key="2">
    <source>
        <dbReference type="Proteomes" id="UP000635387"/>
    </source>
</evidence>
<comment type="caution">
    <text evidence="1">The sequence shown here is derived from an EMBL/GenBank/DDBJ whole genome shotgun (WGS) entry which is preliminary data.</text>
</comment>
<reference evidence="2" key="1">
    <citation type="journal article" date="2019" name="Int. J. Syst. Evol. Microbiol.">
        <title>The Global Catalogue of Microorganisms (GCM) 10K type strain sequencing project: providing services to taxonomists for standard genome sequencing and annotation.</title>
        <authorList>
            <consortium name="The Broad Institute Genomics Platform"/>
            <consortium name="The Broad Institute Genome Sequencing Center for Infectious Disease"/>
            <person name="Wu L."/>
            <person name="Ma J."/>
        </authorList>
    </citation>
    <scope>NUCLEOTIDE SEQUENCE [LARGE SCALE GENOMIC DNA]</scope>
    <source>
        <strain evidence="2">CGMCC 4.7683</strain>
    </source>
</reference>
<protein>
    <recommendedName>
        <fullName evidence="3">Transposase</fullName>
    </recommendedName>
</protein>
<keyword evidence="2" id="KW-1185">Reference proteome</keyword>
<dbReference type="EMBL" id="BNAY01000012">
    <property type="protein sequence ID" value="GHH35343.1"/>
    <property type="molecule type" value="Genomic_DNA"/>
</dbReference>
<sequence>MAKRVKLAMKAASTTTSRFNAGEWKSFMRGLLREAETQWCFRDVAYVFVTEGETAAAPGCRFVVM</sequence>
<gene>
    <name evidence="1" type="ORF">GCM10017790_76580</name>
</gene>
<name>A0ABQ3M915_9PSEU</name>
<organism evidence="1 2">
    <name type="scientific">Amycolatopsis oliviviridis</name>
    <dbReference type="NCBI Taxonomy" id="1471590"/>
    <lineage>
        <taxon>Bacteria</taxon>
        <taxon>Bacillati</taxon>
        <taxon>Actinomycetota</taxon>
        <taxon>Actinomycetes</taxon>
        <taxon>Pseudonocardiales</taxon>
        <taxon>Pseudonocardiaceae</taxon>
        <taxon>Amycolatopsis</taxon>
    </lineage>
</organism>
<evidence type="ECO:0000313" key="1">
    <source>
        <dbReference type="EMBL" id="GHH35343.1"/>
    </source>
</evidence>
<dbReference type="Proteomes" id="UP000635387">
    <property type="component" value="Unassembled WGS sequence"/>
</dbReference>
<accession>A0ABQ3M915</accession>